<dbReference type="PANTHER" id="PTHR42796">
    <property type="entry name" value="FUMARYLACETOACETATE HYDROLASE DOMAIN-CONTAINING PROTEIN 2A-RELATED"/>
    <property type="match status" value="1"/>
</dbReference>
<dbReference type="InterPro" id="IPR051121">
    <property type="entry name" value="FAH"/>
</dbReference>
<dbReference type="GO" id="GO:0016853">
    <property type="term" value="F:isomerase activity"/>
    <property type="evidence" value="ECO:0007669"/>
    <property type="project" value="UniProtKB-ARBA"/>
</dbReference>
<dbReference type="InterPro" id="IPR036663">
    <property type="entry name" value="Fumarylacetoacetase_C_sf"/>
</dbReference>
<gene>
    <name evidence="4" type="ORF">D3Z33_03775</name>
</gene>
<dbReference type="OrthoDB" id="9805307at2"/>
<dbReference type="GO" id="GO:0016787">
    <property type="term" value="F:hydrolase activity"/>
    <property type="evidence" value="ECO:0007669"/>
    <property type="project" value="UniProtKB-KW"/>
</dbReference>
<feature type="domain" description="Fumarylacetoacetase-like C-terminal" evidence="3">
    <location>
        <begin position="77"/>
        <end position="287"/>
    </location>
</feature>
<dbReference type="EMBL" id="QXXA01000004">
    <property type="protein sequence ID" value="NBI05976.1"/>
    <property type="molecule type" value="Genomic_DNA"/>
</dbReference>
<accession>A0A845QWT5</accession>
<dbReference type="RefSeq" id="WP_160196462.1">
    <property type="nucleotide sequence ID" value="NZ_QXXA01000004.1"/>
</dbReference>
<sequence>MKIITFLYNNKEEIGIFTNEGVLNINEINLSKKFSDMIDFIKNSTKDDFEIIKESKPNINVDDIKLLSPIIRPVHDIICVGRNYIDHIKEISKTNQEIDVNNFKLNYFSKRANIIKSTKEDINGRFDLDSKIDYEVELAVIIGKKAKNIKRENIKEYIFGFSIFNDLTSRKIQKDHKQWFLGKSLDDYSILGPFIVTIDEFKFPIELDILSKVNGQIRQNSNTRYMIKTIEDIIVELSSHMTLEPGDIISTGTPSGVGMGFNPPKFLKSGDIVECSIEQIGVLKNRIK</sequence>
<dbReference type="Gene3D" id="3.90.850.10">
    <property type="entry name" value="Fumarylacetoacetase-like, C-terminal domain"/>
    <property type="match status" value="1"/>
</dbReference>
<dbReference type="PANTHER" id="PTHR42796:SF4">
    <property type="entry name" value="FUMARYLACETOACETATE HYDROLASE DOMAIN-CONTAINING PROTEIN 2A"/>
    <property type="match status" value="1"/>
</dbReference>
<evidence type="ECO:0000259" key="3">
    <source>
        <dbReference type="Pfam" id="PF01557"/>
    </source>
</evidence>
<keyword evidence="2" id="KW-0479">Metal-binding</keyword>
<dbReference type="GO" id="GO:0046872">
    <property type="term" value="F:metal ion binding"/>
    <property type="evidence" value="ECO:0007669"/>
    <property type="project" value="UniProtKB-KW"/>
</dbReference>
<dbReference type="Pfam" id="PF01557">
    <property type="entry name" value="FAA_hydrolase"/>
    <property type="match status" value="1"/>
</dbReference>
<dbReference type="SUPFAM" id="SSF56529">
    <property type="entry name" value="FAH"/>
    <property type="match status" value="1"/>
</dbReference>
<reference evidence="4 5" key="1">
    <citation type="submission" date="2018-08" db="EMBL/GenBank/DDBJ databases">
        <title>Murine metabolic-syndrome-specific gut microbial biobank.</title>
        <authorList>
            <person name="Liu C."/>
        </authorList>
    </citation>
    <scope>NUCLEOTIDE SEQUENCE [LARGE SCALE GENOMIC DNA]</scope>
    <source>
        <strain evidence="4 5">583</strain>
    </source>
</reference>
<organism evidence="4 5">
    <name type="scientific">Senegalia massiliensis</name>
    <dbReference type="NCBI Taxonomy" id="1720316"/>
    <lineage>
        <taxon>Bacteria</taxon>
        <taxon>Bacillati</taxon>
        <taxon>Bacillota</taxon>
        <taxon>Clostridia</taxon>
        <taxon>Eubacteriales</taxon>
        <taxon>Clostridiaceae</taxon>
        <taxon>Senegalia</taxon>
    </lineage>
</organism>
<evidence type="ECO:0000256" key="1">
    <source>
        <dbReference type="ARBA" id="ARBA00010211"/>
    </source>
</evidence>
<evidence type="ECO:0000256" key="2">
    <source>
        <dbReference type="ARBA" id="ARBA00022723"/>
    </source>
</evidence>
<dbReference type="Proteomes" id="UP000467132">
    <property type="component" value="Unassembled WGS sequence"/>
</dbReference>
<dbReference type="AlphaFoldDB" id="A0A845QWT5"/>
<evidence type="ECO:0000313" key="5">
    <source>
        <dbReference type="Proteomes" id="UP000467132"/>
    </source>
</evidence>
<keyword evidence="5" id="KW-1185">Reference proteome</keyword>
<keyword evidence="4" id="KW-0378">Hydrolase</keyword>
<proteinExistence type="inferred from homology"/>
<evidence type="ECO:0000313" key="4">
    <source>
        <dbReference type="EMBL" id="NBI05976.1"/>
    </source>
</evidence>
<dbReference type="FunFam" id="3.90.850.10:FF:000002">
    <property type="entry name" value="2-hydroxyhepta-2,4-diene-1,7-dioate isomerase"/>
    <property type="match status" value="1"/>
</dbReference>
<dbReference type="InterPro" id="IPR011234">
    <property type="entry name" value="Fumarylacetoacetase-like_C"/>
</dbReference>
<comment type="caution">
    <text evidence="4">The sequence shown here is derived from an EMBL/GenBank/DDBJ whole genome shotgun (WGS) entry which is preliminary data.</text>
</comment>
<protein>
    <submittedName>
        <fullName evidence="4">FAA hydrolase family protein</fullName>
    </submittedName>
</protein>
<name>A0A845QWT5_9CLOT</name>
<dbReference type="GO" id="GO:0019752">
    <property type="term" value="P:carboxylic acid metabolic process"/>
    <property type="evidence" value="ECO:0007669"/>
    <property type="project" value="UniProtKB-ARBA"/>
</dbReference>
<comment type="similarity">
    <text evidence="1">Belongs to the FAH family.</text>
</comment>